<dbReference type="InterPro" id="IPR051044">
    <property type="entry name" value="MAG_DAG_Lipase"/>
</dbReference>
<reference evidence="2 3" key="1">
    <citation type="submission" date="2018-12" db="EMBL/GenBank/DDBJ databases">
        <authorList>
            <consortium name="Pathogen Informatics"/>
        </authorList>
    </citation>
    <scope>NUCLEOTIDE SEQUENCE [LARGE SCALE GENOMIC DNA]</scope>
    <source>
        <strain evidence="2 3">NCTC5906</strain>
    </source>
</reference>
<name>A0A3S4TYK1_AGGAP</name>
<evidence type="ECO:0000259" key="1">
    <source>
        <dbReference type="Pfam" id="PF12146"/>
    </source>
</evidence>
<proteinExistence type="predicted"/>
<evidence type="ECO:0000313" key="2">
    <source>
        <dbReference type="EMBL" id="VEF41029.1"/>
    </source>
</evidence>
<evidence type="ECO:0000313" key="3">
    <source>
        <dbReference type="Proteomes" id="UP000272690"/>
    </source>
</evidence>
<accession>A0A3S4TYK1</accession>
<dbReference type="EMBL" id="LR134327">
    <property type="protein sequence ID" value="VEF41029.1"/>
    <property type="molecule type" value="Genomic_DNA"/>
</dbReference>
<dbReference type="PANTHER" id="PTHR11614">
    <property type="entry name" value="PHOSPHOLIPASE-RELATED"/>
    <property type="match status" value="1"/>
</dbReference>
<dbReference type="InterPro" id="IPR029058">
    <property type="entry name" value="AB_hydrolase_fold"/>
</dbReference>
<dbReference type="Pfam" id="PF12146">
    <property type="entry name" value="Hydrolase_4"/>
    <property type="match status" value="1"/>
</dbReference>
<dbReference type="SUPFAM" id="SSF53474">
    <property type="entry name" value="alpha/beta-Hydrolases"/>
    <property type="match status" value="1"/>
</dbReference>
<dbReference type="GeneID" id="49634677"/>
<dbReference type="AlphaFoldDB" id="A0A3S4TYK1"/>
<dbReference type="RefSeq" id="WP_005702950.1">
    <property type="nucleotide sequence ID" value="NZ_AEWB02000005.1"/>
</dbReference>
<sequence length="317" mass="36904">MQPFNSAQLHQFAAQYPLQYLNGENGCRLAYRHFTHHPTARELVIMVNGRAENILKWTELAYDFYQQGYDVLVFDHRGQGYSQRLLKDGEKGHLDEFRFYAEDMAEIIDNLTALYPYPNQYILAHSLGALVTTYYLANFDHRIQRAVFSAPFFGVPLKQPVRDEILLNMMMLWGQGERYVFGKGPYKPANLQENNLSHDAARMQWMNEVNLANPNIRLGGPTFRWVHLCLNAIKHLPKIIRRVETPVLVFEAEEEKIVDNKTLEKLTALFAHGRLRKIARTKHEILFETDDIRTPTLQHIYAFLTSTRSEQVINPIK</sequence>
<feature type="domain" description="Serine aminopeptidase S33" evidence="1">
    <location>
        <begin position="40"/>
        <end position="290"/>
    </location>
</feature>
<dbReference type="InterPro" id="IPR022742">
    <property type="entry name" value="Hydrolase_4"/>
</dbReference>
<dbReference type="OrthoDB" id="9788260at2"/>
<dbReference type="Gene3D" id="3.40.50.1820">
    <property type="entry name" value="alpha/beta hydrolase"/>
    <property type="match status" value="1"/>
</dbReference>
<dbReference type="Proteomes" id="UP000272690">
    <property type="component" value="Chromosome"/>
</dbReference>
<gene>
    <name evidence="2" type="ORF">NCTC5906_00241</name>
</gene>
<organism evidence="2 3">
    <name type="scientific">Aggregatibacter aphrophilus ATCC 33389</name>
    <dbReference type="NCBI Taxonomy" id="985008"/>
    <lineage>
        <taxon>Bacteria</taxon>
        <taxon>Pseudomonadati</taxon>
        <taxon>Pseudomonadota</taxon>
        <taxon>Gammaproteobacteria</taxon>
        <taxon>Pasteurellales</taxon>
        <taxon>Pasteurellaceae</taxon>
        <taxon>Aggregatibacter</taxon>
    </lineage>
</organism>
<protein>
    <submittedName>
        <fullName evidence="2">Lysophospholipase L2</fullName>
    </submittedName>
</protein>